<reference evidence="3 4" key="1">
    <citation type="journal article" date="2020" name="bioRxiv">
        <title>A chromosome-scale genome assembly for the Fusarium oxysporum strain Fo5176 to establish a model Arabidopsis-fungal pathosystem.</title>
        <authorList>
            <person name="Fokkens L."/>
            <person name="Guo L."/>
            <person name="Dora S."/>
            <person name="Wang B."/>
            <person name="Ye K."/>
            <person name="Sanchez-Rodriguez C."/>
            <person name="Croll D."/>
        </authorList>
    </citation>
    <scope>NUCLEOTIDE SEQUENCE [LARGE SCALE GENOMIC DNA]</scope>
    <source>
        <strain evidence="3 4">Fo5176</strain>
    </source>
</reference>
<accession>A0A8H6H788</accession>
<evidence type="ECO:0000313" key="3">
    <source>
        <dbReference type="EMBL" id="KAF6530516.1"/>
    </source>
</evidence>
<dbReference type="EMBL" id="JACDXP010000001">
    <property type="protein sequence ID" value="KAF6530516.1"/>
    <property type="molecule type" value="Genomic_DNA"/>
</dbReference>
<evidence type="ECO:0000256" key="2">
    <source>
        <dbReference type="SAM" id="SignalP"/>
    </source>
</evidence>
<evidence type="ECO:0000313" key="4">
    <source>
        <dbReference type="Proteomes" id="UP000593570"/>
    </source>
</evidence>
<keyword evidence="2" id="KW-0732">Signal</keyword>
<feature type="chain" id="PRO_5034670498" description="GPI anchored serine-threonine rich protein" evidence="2">
    <location>
        <begin position="18"/>
        <end position="174"/>
    </location>
</feature>
<evidence type="ECO:0000256" key="1">
    <source>
        <dbReference type="SAM" id="MobiDB-lite"/>
    </source>
</evidence>
<gene>
    <name evidence="3" type="ORF">HZS61_001828</name>
</gene>
<comment type="caution">
    <text evidence="3">The sequence shown here is derived from an EMBL/GenBank/DDBJ whole genome shotgun (WGS) entry which is preliminary data.</text>
</comment>
<dbReference type="AlphaFoldDB" id="A0A8H6H788"/>
<dbReference type="Proteomes" id="UP000593570">
    <property type="component" value="Unassembled WGS sequence"/>
</dbReference>
<name>A0A8H6H788_FUSOX</name>
<protein>
    <recommendedName>
        <fullName evidence="5">GPI anchored serine-threonine rich protein</fullName>
    </recommendedName>
</protein>
<proteinExistence type="predicted"/>
<sequence>MKCLFLLSATSGALVNSYTPFLAPRQLAALSCADEGLKTCGDGCIYRSWTCCPGSKGGCSPEDYCTVGSNSELGCCPHGEVCEGPGGVSTDPIPVSGEISTVISEGIETSETTGHEEPTTTTEKAPVETTEANKSVATTYHNPKETASSIANAGASNRLGIVGCLLVGGAALLV</sequence>
<feature type="region of interest" description="Disordered" evidence="1">
    <location>
        <begin position="107"/>
        <end position="128"/>
    </location>
</feature>
<feature type="compositionally biased region" description="Low complexity" evidence="1">
    <location>
        <begin position="119"/>
        <end position="128"/>
    </location>
</feature>
<organism evidence="3 4">
    <name type="scientific">Fusarium oxysporum f. sp. conglutinans</name>
    <dbReference type="NCBI Taxonomy" id="100902"/>
    <lineage>
        <taxon>Eukaryota</taxon>
        <taxon>Fungi</taxon>
        <taxon>Dikarya</taxon>
        <taxon>Ascomycota</taxon>
        <taxon>Pezizomycotina</taxon>
        <taxon>Sordariomycetes</taxon>
        <taxon>Hypocreomycetidae</taxon>
        <taxon>Hypocreales</taxon>
        <taxon>Nectriaceae</taxon>
        <taxon>Fusarium</taxon>
        <taxon>Fusarium oxysporum species complex</taxon>
    </lineage>
</organism>
<feature type="signal peptide" evidence="2">
    <location>
        <begin position="1"/>
        <end position="17"/>
    </location>
</feature>
<evidence type="ECO:0008006" key="5">
    <source>
        <dbReference type="Google" id="ProtNLM"/>
    </source>
</evidence>